<keyword evidence="1" id="KW-0812">Transmembrane</keyword>
<keyword evidence="3" id="KW-1185">Reference proteome</keyword>
<comment type="caution">
    <text evidence="2">The sequence shown here is derived from an EMBL/GenBank/DDBJ whole genome shotgun (WGS) entry which is preliminary data.</text>
</comment>
<protein>
    <submittedName>
        <fullName evidence="2">YtxH-like protein</fullName>
    </submittedName>
</protein>
<proteinExistence type="predicted"/>
<keyword evidence="1" id="KW-0472">Membrane</keyword>
<evidence type="ECO:0000256" key="1">
    <source>
        <dbReference type="SAM" id="Phobius"/>
    </source>
</evidence>
<dbReference type="InterPro" id="IPR024623">
    <property type="entry name" value="YtxH"/>
</dbReference>
<evidence type="ECO:0000313" key="3">
    <source>
        <dbReference type="Proteomes" id="UP000295416"/>
    </source>
</evidence>
<accession>A0A4R2P6U6</accession>
<dbReference type="EMBL" id="SLXK01000005">
    <property type="protein sequence ID" value="TCP30630.1"/>
    <property type="molecule type" value="Genomic_DNA"/>
</dbReference>
<reference evidence="2 3" key="1">
    <citation type="submission" date="2019-03" db="EMBL/GenBank/DDBJ databases">
        <title>Genomic Encyclopedia of Type Strains, Phase IV (KMG-IV): sequencing the most valuable type-strain genomes for metagenomic binning, comparative biology and taxonomic classification.</title>
        <authorList>
            <person name="Goeker M."/>
        </authorList>
    </citation>
    <scope>NUCLEOTIDE SEQUENCE [LARGE SCALE GENOMIC DNA]</scope>
    <source>
        <strain evidence="2 3">DSM 19377</strain>
    </source>
</reference>
<name>A0A4R2P6U6_9BACL</name>
<dbReference type="OrthoDB" id="9810874at2"/>
<gene>
    <name evidence="2" type="ORF">EV207_105159</name>
</gene>
<sequence length="98" mass="10645">MSSKQVQDQDQNNNSNSINTKDFIIGTFVGGMIGAFSALLLAPKSGEELRKDLGGQSKDVLQKSTEVAKSLTDQSQQLVGKAKEVAQNITSKEKEPYR</sequence>
<dbReference type="Pfam" id="PF12732">
    <property type="entry name" value="YtxH"/>
    <property type="match status" value="1"/>
</dbReference>
<evidence type="ECO:0000313" key="2">
    <source>
        <dbReference type="EMBL" id="TCP30630.1"/>
    </source>
</evidence>
<dbReference type="RefSeq" id="WP_132744630.1">
    <property type="nucleotide sequence ID" value="NZ_SLXK01000005.1"/>
</dbReference>
<keyword evidence="1" id="KW-1133">Transmembrane helix</keyword>
<feature type="transmembrane region" description="Helical" evidence="1">
    <location>
        <begin position="23"/>
        <end position="42"/>
    </location>
</feature>
<dbReference type="Proteomes" id="UP000295416">
    <property type="component" value="Unassembled WGS sequence"/>
</dbReference>
<dbReference type="PANTHER" id="PTHR35792">
    <property type="entry name" value="GENERAL STRESS PROTEIN"/>
    <property type="match status" value="1"/>
</dbReference>
<organism evidence="2 3">
    <name type="scientific">Scopulibacillus darangshiensis</name>
    <dbReference type="NCBI Taxonomy" id="442528"/>
    <lineage>
        <taxon>Bacteria</taxon>
        <taxon>Bacillati</taxon>
        <taxon>Bacillota</taxon>
        <taxon>Bacilli</taxon>
        <taxon>Bacillales</taxon>
        <taxon>Sporolactobacillaceae</taxon>
        <taxon>Scopulibacillus</taxon>
    </lineage>
</organism>
<dbReference type="InterPro" id="IPR052928">
    <property type="entry name" value="Desiccation-related_membrane"/>
</dbReference>
<dbReference type="AlphaFoldDB" id="A0A4R2P6U6"/>
<dbReference type="PANTHER" id="PTHR35792:SF1">
    <property type="entry name" value="SLL0268 PROTEIN"/>
    <property type="match status" value="1"/>
</dbReference>